<evidence type="ECO:0000313" key="2">
    <source>
        <dbReference type="Proteomes" id="UP001179952"/>
    </source>
</evidence>
<evidence type="ECO:0000313" key="1">
    <source>
        <dbReference type="EMBL" id="KAK1272340.1"/>
    </source>
</evidence>
<keyword evidence="2" id="KW-1185">Reference proteome</keyword>
<gene>
    <name evidence="1" type="ORF">QJS04_geneDACA007579</name>
</gene>
<comment type="caution">
    <text evidence="1">The sequence shown here is derived from an EMBL/GenBank/DDBJ whole genome shotgun (WGS) entry which is preliminary data.</text>
</comment>
<sequence length="121" mass="13643">MSRRSNIRVRFSPDINEKPTASLKFNTDFRTIKSPKRVSVGGRASRLLRIGGGGLCPLKLFRRLSVNVAKALRLMSRRRRSSVMAATDLRCRSISSSSECHRDEAFQDCIEFINSSYKSSS</sequence>
<reference evidence="1" key="2">
    <citation type="submission" date="2023-06" db="EMBL/GenBank/DDBJ databases">
        <authorList>
            <person name="Ma L."/>
            <person name="Liu K.-W."/>
            <person name="Li Z."/>
            <person name="Hsiao Y.-Y."/>
            <person name="Qi Y."/>
            <person name="Fu T."/>
            <person name="Tang G."/>
            <person name="Zhang D."/>
            <person name="Sun W.-H."/>
            <person name="Liu D.-K."/>
            <person name="Li Y."/>
            <person name="Chen G.-Z."/>
            <person name="Liu X.-D."/>
            <person name="Liao X.-Y."/>
            <person name="Jiang Y.-T."/>
            <person name="Yu X."/>
            <person name="Hao Y."/>
            <person name="Huang J."/>
            <person name="Zhao X.-W."/>
            <person name="Ke S."/>
            <person name="Chen Y.-Y."/>
            <person name="Wu W.-L."/>
            <person name="Hsu J.-L."/>
            <person name="Lin Y.-F."/>
            <person name="Huang M.-D."/>
            <person name="Li C.-Y."/>
            <person name="Huang L."/>
            <person name="Wang Z.-W."/>
            <person name="Zhao X."/>
            <person name="Zhong W.-Y."/>
            <person name="Peng D.-H."/>
            <person name="Ahmad S."/>
            <person name="Lan S."/>
            <person name="Zhang J.-S."/>
            <person name="Tsai W.-C."/>
            <person name="Van De Peer Y."/>
            <person name="Liu Z.-J."/>
        </authorList>
    </citation>
    <scope>NUCLEOTIDE SEQUENCE</scope>
    <source>
        <strain evidence="1">SCP</strain>
        <tissue evidence="1">Leaves</tissue>
    </source>
</reference>
<dbReference type="EMBL" id="JAUJYN010000005">
    <property type="protein sequence ID" value="KAK1272340.1"/>
    <property type="molecule type" value="Genomic_DNA"/>
</dbReference>
<organism evidence="1 2">
    <name type="scientific">Acorus gramineus</name>
    <name type="common">Dwarf sweet flag</name>
    <dbReference type="NCBI Taxonomy" id="55184"/>
    <lineage>
        <taxon>Eukaryota</taxon>
        <taxon>Viridiplantae</taxon>
        <taxon>Streptophyta</taxon>
        <taxon>Embryophyta</taxon>
        <taxon>Tracheophyta</taxon>
        <taxon>Spermatophyta</taxon>
        <taxon>Magnoliopsida</taxon>
        <taxon>Liliopsida</taxon>
        <taxon>Acoraceae</taxon>
        <taxon>Acorus</taxon>
    </lineage>
</organism>
<dbReference type="AlphaFoldDB" id="A0AAV9B6L6"/>
<dbReference type="PANTHER" id="PTHR34355:SF1">
    <property type="entry name" value="JOSEPHIN-LIKE PROTEIN"/>
    <property type="match status" value="1"/>
</dbReference>
<protein>
    <recommendedName>
        <fullName evidence="3">Josephin-like protein</fullName>
    </recommendedName>
</protein>
<proteinExistence type="predicted"/>
<dbReference type="Proteomes" id="UP001179952">
    <property type="component" value="Unassembled WGS sequence"/>
</dbReference>
<name>A0AAV9B6L6_ACOGR</name>
<dbReference type="PANTHER" id="PTHR34355">
    <property type="entry name" value="JOSEPHIN-LIKE PROTEIN"/>
    <property type="match status" value="1"/>
</dbReference>
<accession>A0AAV9B6L6</accession>
<reference evidence="1" key="1">
    <citation type="journal article" date="2023" name="Nat. Commun.">
        <title>Diploid and tetraploid genomes of Acorus and the evolution of monocots.</title>
        <authorList>
            <person name="Ma L."/>
            <person name="Liu K.W."/>
            <person name="Li Z."/>
            <person name="Hsiao Y.Y."/>
            <person name="Qi Y."/>
            <person name="Fu T."/>
            <person name="Tang G.D."/>
            <person name="Zhang D."/>
            <person name="Sun W.H."/>
            <person name="Liu D.K."/>
            <person name="Li Y."/>
            <person name="Chen G.Z."/>
            <person name="Liu X.D."/>
            <person name="Liao X.Y."/>
            <person name="Jiang Y.T."/>
            <person name="Yu X."/>
            <person name="Hao Y."/>
            <person name="Huang J."/>
            <person name="Zhao X.W."/>
            <person name="Ke S."/>
            <person name="Chen Y.Y."/>
            <person name="Wu W.L."/>
            <person name="Hsu J.L."/>
            <person name="Lin Y.F."/>
            <person name="Huang M.D."/>
            <person name="Li C.Y."/>
            <person name="Huang L."/>
            <person name="Wang Z.W."/>
            <person name="Zhao X."/>
            <person name="Zhong W.Y."/>
            <person name="Peng D.H."/>
            <person name="Ahmad S."/>
            <person name="Lan S."/>
            <person name="Zhang J.S."/>
            <person name="Tsai W.C."/>
            <person name="Van de Peer Y."/>
            <person name="Liu Z.J."/>
        </authorList>
    </citation>
    <scope>NUCLEOTIDE SEQUENCE</scope>
    <source>
        <strain evidence="1">SCP</strain>
    </source>
</reference>
<evidence type="ECO:0008006" key="3">
    <source>
        <dbReference type="Google" id="ProtNLM"/>
    </source>
</evidence>